<evidence type="ECO:0000313" key="3">
    <source>
        <dbReference type="Proteomes" id="UP000254052"/>
    </source>
</evidence>
<evidence type="ECO:0000313" key="2">
    <source>
        <dbReference type="EMBL" id="STL27356.1"/>
    </source>
</evidence>
<proteinExistence type="predicted"/>
<keyword evidence="1" id="KW-1133">Transmembrane helix</keyword>
<feature type="transmembrane region" description="Helical" evidence="1">
    <location>
        <begin position="6"/>
        <end position="23"/>
    </location>
</feature>
<evidence type="ECO:0000256" key="1">
    <source>
        <dbReference type="SAM" id="Phobius"/>
    </source>
</evidence>
<protein>
    <submittedName>
        <fullName evidence="2">Multidrug resistance protein</fullName>
    </submittedName>
</protein>
<feature type="transmembrane region" description="Helical" evidence="1">
    <location>
        <begin position="62"/>
        <end position="83"/>
    </location>
</feature>
<organism evidence="2 3">
    <name type="scientific">Escherichia coli</name>
    <dbReference type="NCBI Taxonomy" id="562"/>
    <lineage>
        <taxon>Bacteria</taxon>
        <taxon>Pseudomonadati</taxon>
        <taxon>Pseudomonadota</taxon>
        <taxon>Gammaproteobacteria</taxon>
        <taxon>Enterobacterales</taxon>
        <taxon>Enterobacteriaceae</taxon>
        <taxon>Escherichia</taxon>
    </lineage>
</organism>
<accession>A0A377ARP5</accession>
<keyword evidence="1" id="KW-0472">Membrane</keyword>
<sequence length="113" mass="12527">MLGTSLYAFGIGLIFPTLFRFTLFSNNLPKGTVSASLNMVILMVMSVSVEIGRWLWFNGGRLPFHLLAVVAGVIVVFTLAGLLNRVRQHQAAELAEERVIFARSCRQALFLTL</sequence>
<feature type="transmembrane region" description="Helical" evidence="1">
    <location>
        <begin position="35"/>
        <end position="56"/>
    </location>
</feature>
<dbReference type="AlphaFoldDB" id="A0A377ARP5"/>
<dbReference type="Proteomes" id="UP000254052">
    <property type="component" value="Unassembled WGS sequence"/>
</dbReference>
<reference evidence="2 3" key="1">
    <citation type="submission" date="2018-06" db="EMBL/GenBank/DDBJ databases">
        <authorList>
            <consortium name="Pathogen Informatics"/>
            <person name="Doyle S."/>
        </authorList>
    </citation>
    <scope>NUCLEOTIDE SEQUENCE [LARGE SCALE GENOMIC DNA]</scope>
    <source>
        <strain evidence="2 3">NCTC9962</strain>
    </source>
</reference>
<gene>
    <name evidence="2" type="primary">mdtM_2</name>
    <name evidence="2" type="ORF">NCTC9962_01579</name>
</gene>
<name>A0A377ARP5_ECOLX</name>
<keyword evidence="1" id="KW-0812">Transmembrane</keyword>
<dbReference type="EMBL" id="UGED01000005">
    <property type="protein sequence ID" value="STL27356.1"/>
    <property type="molecule type" value="Genomic_DNA"/>
</dbReference>